<dbReference type="InterPro" id="IPR002523">
    <property type="entry name" value="MgTranspt_CorA/ZnTranspt_ZntB"/>
</dbReference>
<evidence type="ECO:0000256" key="1">
    <source>
        <dbReference type="ARBA" id="ARBA00004651"/>
    </source>
</evidence>
<dbReference type="GO" id="GO:0050897">
    <property type="term" value="F:cobalt ion binding"/>
    <property type="evidence" value="ECO:0007669"/>
    <property type="project" value="TreeGrafter"/>
</dbReference>
<dbReference type="SUPFAM" id="SSF144083">
    <property type="entry name" value="Magnesium transport protein CorA, transmembrane region"/>
    <property type="match status" value="1"/>
</dbReference>
<evidence type="ECO:0000256" key="3">
    <source>
        <dbReference type="ARBA" id="ARBA00022448"/>
    </source>
</evidence>
<sequence>MKLGRKIAVSESSKSGLPPGTLIHVGDRDPAPTHARYFEYNQNGTEEKKPTNPDELSTNTDTCTWIKISGLADIEKIKQIGAFLSLHPLTLEDILNTNQRPKYEEFDDYLYLVLKIIRIEKDGGASTGDNSAEAGKETPCIRQDNDEQSDEKYNITSAQLSIILTERGVCSFEENESNIFDSVITRLFDEKSRIRKYGPDYLMYALTDCVVDNYFLVFERIGEDIEDLEEKIIDGTDPDVMEEIYTLKRNLLDIRKRVWPLRETISGIIRSKPDFISEQTEVFLKDVSDHLYQLNDILESYREMSTGLYEIHLSTLSNRMNEVMKVLTIIATIFIPLTFIAGIYGMNFASMPELQWEFGYPAAILAMLVTAGIMVLYFRKKQWI</sequence>
<feature type="region of interest" description="Disordered" evidence="9">
    <location>
        <begin position="125"/>
        <end position="150"/>
    </location>
</feature>
<dbReference type="Proteomes" id="UP001143747">
    <property type="component" value="Unassembled WGS sequence"/>
</dbReference>
<dbReference type="GO" id="GO:0005886">
    <property type="term" value="C:plasma membrane"/>
    <property type="evidence" value="ECO:0007669"/>
    <property type="project" value="UniProtKB-SubCell"/>
</dbReference>
<keyword evidence="3 8" id="KW-0813">Transport</keyword>
<feature type="transmembrane region" description="Helical" evidence="8">
    <location>
        <begin position="358"/>
        <end position="378"/>
    </location>
</feature>
<dbReference type="FunFam" id="1.20.58.340:FF:000012">
    <property type="entry name" value="Magnesium transport protein CorA"/>
    <property type="match status" value="1"/>
</dbReference>
<keyword evidence="6 8" id="KW-1133">Transmembrane helix</keyword>
<dbReference type="SUPFAM" id="SSF143865">
    <property type="entry name" value="CorA soluble domain-like"/>
    <property type="match status" value="1"/>
</dbReference>
<evidence type="ECO:0000256" key="6">
    <source>
        <dbReference type="ARBA" id="ARBA00022989"/>
    </source>
</evidence>
<evidence type="ECO:0000256" key="2">
    <source>
        <dbReference type="ARBA" id="ARBA00009765"/>
    </source>
</evidence>
<keyword evidence="11" id="KW-1185">Reference proteome</keyword>
<dbReference type="GO" id="GO:0015087">
    <property type="term" value="F:cobalt ion transmembrane transporter activity"/>
    <property type="evidence" value="ECO:0007669"/>
    <property type="project" value="UniProtKB-UniRule"/>
</dbReference>
<dbReference type="RefSeq" id="WP_274924889.1">
    <property type="nucleotide sequence ID" value="NZ_JAKELO010000002.1"/>
</dbReference>
<evidence type="ECO:0000256" key="9">
    <source>
        <dbReference type="SAM" id="MobiDB-lite"/>
    </source>
</evidence>
<evidence type="ECO:0000313" key="10">
    <source>
        <dbReference type="EMBL" id="MDE4908256.1"/>
    </source>
</evidence>
<keyword evidence="7 8" id="KW-0472">Membrane</keyword>
<reference evidence="10" key="1">
    <citation type="submission" date="2022-01" db="EMBL/GenBank/DDBJ databases">
        <title>Draft genome of Methanogenium marinum DSM 15558.</title>
        <authorList>
            <person name="Chen S.-C."/>
            <person name="You Y.-T."/>
        </authorList>
    </citation>
    <scope>NUCLEOTIDE SEQUENCE</scope>
    <source>
        <strain evidence="10">DSM 15558</strain>
    </source>
</reference>
<evidence type="ECO:0000256" key="8">
    <source>
        <dbReference type="RuleBase" id="RU362010"/>
    </source>
</evidence>
<dbReference type="Pfam" id="PF01544">
    <property type="entry name" value="CorA"/>
    <property type="match status" value="2"/>
</dbReference>
<keyword evidence="4 8" id="KW-1003">Cell membrane</keyword>
<dbReference type="NCBIfam" id="TIGR00383">
    <property type="entry name" value="corA"/>
    <property type="match status" value="1"/>
</dbReference>
<evidence type="ECO:0000256" key="4">
    <source>
        <dbReference type="ARBA" id="ARBA00022475"/>
    </source>
</evidence>
<name>A0A9Q4KVI5_9EURY</name>
<evidence type="ECO:0000313" key="11">
    <source>
        <dbReference type="Proteomes" id="UP001143747"/>
    </source>
</evidence>
<keyword evidence="8" id="KW-0460">Magnesium</keyword>
<dbReference type="CDD" id="cd12828">
    <property type="entry name" value="TmCorA-like_1"/>
    <property type="match status" value="1"/>
</dbReference>
<comment type="similarity">
    <text evidence="2 8">Belongs to the CorA metal ion transporter (MIT) (TC 1.A.35) family.</text>
</comment>
<dbReference type="PANTHER" id="PTHR46494:SF1">
    <property type="entry name" value="CORA FAMILY METAL ION TRANSPORTER (EUROFUNG)"/>
    <property type="match status" value="1"/>
</dbReference>
<evidence type="ECO:0000256" key="5">
    <source>
        <dbReference type="ARBA" id="ARBA00022692"/>
    </source>
</evidence>
<dbReference type="AlphaFoldDB" id="A0A9Q4KVI5"/>
<accession>A0A9Q4KVI5</accession>
<keyword evidence="8" id="KW-0406">Ion transport</keyword>
<comment type="caution">
    <text evidence="10">The sequence shown here is derived from an EMBL/GenBank/DDBJ whole genome shotgun (WGS) entry which is preliminary data.</text>
</comment>
<feature type="region of interest" description="Disordered" evidence="9">
    <location>
        <begin position="1"/>
        <end position="30"/>
    </location>
</feature>
<dbReference type="GO" id="GO:0015095">
    <property type="term" value="F:magnesium ion transmembrane transporter activity"/>
    <property type="evidence" value="ECO:0007669"/>
    <property type="project" value="UniProtKB-UniRule"/>
</dbReference>
<protein>
    <recommendedName>
        <fullName evidence="8">Magnesium transport protein CorA</fullName>
    </recommendedName>
</protein>
<feature type="transmembrane region" description="Helical" evidence="8">
    <location>
        <begin position="326"/>
        <end position="346"/>
    </location>
</feature>
<dbReference type="InterPro" id="IPR045863">
    <property type="entry name" value="CorA_TM1_TM2"/>
</dbReference>
<evidence type="ECO:0000256" key="7">
    <source>
        <dbReference type="ARBA" id="ARBA00023136"/>
    </source>
</evidence>
<dbReference type="PANTHER" id="PTHR46494">
    <property type="entry name" value="CORA FAMILY METAL ION TRANSPORTER (EUROFUNG)"/>
    <property type="match status" value="1"/>
</dbReference>
<dbReference type="Gene3D" id="1.20.58.340">
    <property type="entry name" value="Magnesium transport protein CorA, transmembrane region"/>
    <property type="match status" value="2"/>
</dbReference>
<gene>
    <name evidence="8 10" type="primary">corA</name>
    <name evidence="10" type="ORF">L0665_06490</name>
</gene>
<dbReference type="InterPro" id="IPR004488">
    <property type="entry name" value="Mg/Co-transport_prot_CorA"/>
</dbReference>
<dbReference type="EMBL" id="JAKELO010000002">
    <property type="protein sequence ID" value="MDE4908256.1"/>
    <property type="molecule type" value="Genomic_DNA"/>
</dbReference>
<proteinExistence type="inferred from homology"/>
<dbReference type="Gene3D" id="3.30.460.20">
    <property type="entry name" value="CorA soluble domain-like"/>
    <property type="match status" value="1"/>
</dbReference>
<keyword evidence="5 8" id="KW-0812">Transmembrane</keyword>
<dbReference type="InterPro" id="IPR045861">
    <property type="entry name" value="CorA_cytoplasmic_dom"/>
</dbReference>
<comment type="function">
    <text evidence="8">Mediates influx of magnesium ions.</text>
</comment>
<dbReference type="GO" id="GO:0000287">
    <property type="term" value="F:magnesium ion binding"/>
    <property type="evidence" value="ECO:0007669"/>
    <property type="project" value="TreeGrafter"/>
</dbReference>
<organism evidence="10 11">
    <name type="scientific">Methanogenium marinum</name>
    <dbReference type="NCBI Taxonomy" id="348610"/>
    <lineage>
        <taxon>Archaea</taxon>
        <taxon>Methanobacteriati</taxon>
        <taxon>Methanobacteriota</taxon>
        <taxon>Stenosarchaea group</taxon>
        <taxon>Methanomicrobia</taxon>
        <taxon>Methanomicrobiales</taxon>
        <taxon>Methanomicrobiaceae</taxon>
        <taxon>Methanogenium</taxon>
    </lineage>
</organism>
<comment type="subcellular location">
    <subcellularLocation>
        <location evidence="1">Cell membrane</location>
        <topology evidence="1">Multi-pass membrane protein</topology>
    </subcellularLocation>
    <subcellularLocation>
        <location evidence="8">Membrane</location>
        <topology evidence="8">Multi-pass membrane protein</topology>
    </subcellularLocation>
</comment>